<dbReference type="EMBL" id="CP117988">
    <property type="protein sequence ID" value="WDG07093.1"/>
    <property type="molecule type" value="Genomic_DNA"/>
</dbReference>
<gene>
    <name evidence="2" type="ORF">PUN50_10060</name>
</gene>
<keyword evidence="1" id="KW-0732">Signal</keyword>
<feature type="signal peptide" evidence="1">
    <location>
        <begin position="1"/>
        <end position="22"/>
    </location>
</feature>
<evidence type="ECO:0000256" key="1">
    <source>
        <dbReference type="SAM" id="SignalP"/>
    </source>
</evidence>
<evidence type="ECO:0000313" key="2">
    <source>
        <dbReference type="EMBL" id="WDG07093.1"/>
    </source>
</evidence>
<proteinExistence type="predicted"/>
<dbReference type="RefSeq" id="WP_047479159.1">
    <property type="nucleotide sequence ID" value="NZ_CP117988.1"/>
</dbReference>
<name>A0AAQ2XW65_9VIBR</name>
<evidence type="ECO:0000313" key="3">
    <source>
        <dbReference type="Proteomes" id="UP001219537"/>
    </source>
</evidence>
<accession>A0AAQ2XW65</accession>
<feature type="chain" id="PRO_5043032590" evidence="1">
    <location>
        <begin position="23"/>
        <end position="157"/>
    </location>
</feature>
<sequence length="157" mass="17696">MKYKALQGLLLGILVFSNELSAAVVHVFTPSVVIEDNTYNAIEIYAPQSMFEVSYSLFDQSFSPLNIQFEVVSVKGNTVDYRLSPVMASAVCTFEDRDEKIKLEYKLNNQDWPESGLQFTGIRDSHLLNVKFPRVEQRVNSVPCDGQIGVQVELITL</sequence>
<dbReference type="AlphaFoldDB" id="A0AAQ2XW65"/>
<dbReference type="Proteomes" id="UP001219537">
    <property type="component" value="Chromosome 1"/>
</dbReference>
<protein>
    <submittedName>
        <fullName evidence="2">Uncharacterized protein</fullName>
    </submittedName>
</protein>
<reference evidence="2" key="1">
    <citation type="submission" date="2023-02" db="EMBL/GenBank/DDBJ databases">
        <title>Isolation, identification, and genome analysis of Vibrio campbellii in the Penaeus vannamei larvae stage.</title>
        <authorList>
            <person name="Huang T."/>
            <person name="Zhang B."/>
        </authorList>
    </citation>
    <scope>NUCLEOTIDE SEQUENCE</scope>
    <source>
        <strain evidence="2">20220413_1</strain>
    </source>
</reference>
<organism evidence="2 3">
    <name type="scientific">Vibrio campbellii</name>
    <dbReference type="NCBI Taxonomy" id="680"/>
    <lineage>
        <taxon>Bacteria</taxon>
        <taxon>Pseudomonadati</taxon>
        <taxon>Pseudomonadota</taxon>
        <taxon>Gammaproteobacteria</taxon>
        <taxon>Vibrionales</taxon>
        <taxon>Vibrionaceae</taxon>
        <taxon>Vibrio</taxon>
    </lineage>
</organism>